<dbReference type="Proteomes" id="UP000596276">
    <property type="component" value="Chromosome 2"/>
</dbReference>
<feature type="region of interest" description="Disordered" evidence="1">
    <location>
        <begin position="90"/>
        <end position="124"/>
    </location>
</feature>
<keyword evidence="3" id="KW-1185">Reference proteome</keyword>
<dbReference type="VEuPathDB" id="FungiDB:F9C07_2844"/>
<gene>
    <name evidence="2" type="ORF">F9C07_2844</name>
</gene>
<name>A0A7U2MEN5_ASPFN</name>
<dbReference type="AlphaFoldDB" id="A0A7U2MEN5"/>
<dbReference type="EMBL" id="CP044622">
    <property type="protein sequence ID" value="QRD82236.1"/>
    <property type="molecule type" value="Genomic_DNA"/>
</dbReference>
<proteinExistence type="predicted"/>
<evidence type="ECO:0000313" key="2">
    <source>
        <dbReference type="EMBL" id="QRD82236.1"/>
    </source>
</evidence>
<feature type="compositionally biased region" description="Basic residues" evidence="1">
    <location>
        <begin position="114"/>
        <end position="124"/>
    </location>
</feature>
<protein>
    <submittedName>
        <fullName evidence="2">Uncharacterized protein</fullName>
    </submittedName>
</protein>
<accession>A0A7U2MEN5</accession>
<evidence type="ECO:0000256" key="1">
    <source>
        <dbReference type="SAM" id="MobiDB-lite"/>
    </source>
</evidence>
<sequence>MACDTNQHFGKAGGTASPLWRFATAAALKSDHVQPTPPDPSHLSSSPQLRMLSFPCNPAQSSKLELSQVFWCSVGLSRIRFNSVATFQLSQSSGAATPVPYSRPSGAGVETEKKKKRTRQQNRN</sequence>
<reference evidence="3" key="1">
    <citation type="journal article" date="2021" name="G3 (Bethesda)">
        <title>Chromosome assembled and annotated genome sequence of Aspergillus flavus NRRL 3357.</title>
        <authorList>
            <person name="Skerker J.M."/>
            <person name="Pianalto K.M."/>
            <person name="Mondo S.J."/>
            <person name="Yang K."/>
            <person name="Arkin A.P."/>
            <person name="Keller N.P."/>
            <person name="Grigoriev I.V."/>
            <person name="Louise Glass N.L."/>
        </authorList>
    </citation>
    <scope>NUCLEOTIDE SEQUENCE [LARGE SCALE GENOMIC DNA]</scope>
    <source>
        <strain evidence="3">ATCC 200026 / FGSC A1120 / IAM 13836 / NRRL 3357 / JCM 12722 / SRRC 167</strain>
    </source>
</reference>
<evidence type="ECO:0000313" key="3">
    <source>
        <dbReference type="Proteomes" id="UP000596276"/>
    </source>
</evidence>
<organism evidence="2 3">
    <name type="scientific">Aspergillus flavus (strain ATCC 200026 / FGSC A1120 / IAM 13836 / NRRL 3357 / JCM 12722 / SRRC 167)</name>
    <dbReference type="NCBI Taxonomy" id="332952"/>
    <lineage>
        <taxon>Eukaryota</taxon>
        <taxon>Fungi</taxon>
        <taxon>Dikarya</taxon>
        <taxon>Ascomycota</taxon>
        <taxon>Pezizomycotina</taxon>
        <taxon>Eurotiomycetes</taxon>
        <taxon>Eurotiomycetidae</taxon>
        <taxon>Eurotiales</taxon>
        <taxon>Aspergillaceae</taxon>
        <taxon>Aspergillus</taxon>
        <taxon>Aspergillus subgen. Circumdati</taxon>
    </lineage>
</organism>